<protein>
    <recommendedName>
        <fullName evidence="4">Jacalin-type lectin domain-containing protein</fullName>
    </recommendedName>
</protein>
<evidence type="ECO:0000313" key="3">
    <source>
        <dbReference type="Proteomes" id="UP001189429"/>
    </source>
</evidence>
<evidence type="ECO:0008006" key="4">
    <source>
        <dbReference type="Google" id="ProtNLM"/>
    </source>
</evidence>
<feature type="compositionally biased region" description="Low complexity" evidence="1">
    <location>
        <begin position="150"/>
        <end position="168"/>
    </location>
</feature>
<dbReference type="Proteomes" id="UP001189429">
    <property type="component" value="Unassembled WGS sequence"/>
</dbReference>
<feature type="region of interest" description="Disordered" evidence="1">
    <location>
        <begin position="31"/>
        <end position="113"/>
    </location>
</feature>
<keyword evidence="3" id="KW-1185">Reference proteome</keyword>
<feature type="region of interest" description="Disordered" evidence="1">
    <location>
        <begin position="150"/>
        <end position="171"/>
    </location>
</feature>
<accession>A0ABN9UQX8</accession>
<feature type="compositionally biased region" description="Pro residues" evidence="1">
    <location>
        <begin position="55"/>
        <end position="67"/>
    </location>
</feature>
<feature type="compositionally biased region" description="Low complexity" evidence="1">
    <location>
        <begin position="96"/>
        <end position="113"/>
    </location>
</feature>
<feature type="compositionally biased region" description="Low complexity" evidence="1">
    <location>
        <begin position="68"/>
        <end position="77"/>
    </location>
</feature>
<proteinExistence type="predicted"/>
<dbReference type="EMBL" id="CAUYUJ010016075">
    <property type="protein sequence ID" value="CAK0861599.1"/>
    <property type="molecule type" value="Genomic_DNA"/>
</dbReference>
<comment type="caution">
    <text evidence="2">The sequence shown here is derived from an EMBL/GenBank/DDBJ whole genome shotgun (WGS) entry which is preliminary data.</text>
</comment>
<evidence type="ECO:0000256" key="1">
    <source>
        <dbReference type="SAM" id="MobiDB-lite"/>
    </source>
</evidence>
<organism evidence="2 3">
    <name type="scientific">Prorocentrum cordatum</name>
    <dbReference type="NCBI Taxonomy" id="2364126"/>
    <lineage>
        <taxon>Eukaryota</taxon>
        <taxon>Sar</taxon>
        <taxon>Alveolata</taxon>
        <taxon>Dinophyceae</taxon>
        <taxon>Prorocentrales</taxon>
        <taxon>Prorocentraceae</taxon>
        <taxon>Prorocentrum</taxon>
    </lineage>
</organism>
<name>A0ABN9UQX8_9DINO</name>
<evidence type="ECO:0000313" key="2">
    <source>
        <dbReference type="EMBL" id="CAK0861599.1"/>
    </source>
</evidence>
<reference evidence="2" key="1">
    <citation type="submission" date="2023-10" db="EMBL/GenBank/DDBJ databases">
        <authorList>
            <person name="Chen Y."/>
            <person name="Shah S."/>
            <person name="Dougan E. K."/>
            <person name="Thang M."/>
            <person name="Chan C."/>
        </authorList>
    </citation>
    <scope>NUCLEOTIDE SEQUENCE [LARGE SCALE GENOMIC DNA]</scope>
</reference>
<sequence>MYFNRGVNGVGEFHLGTDAFSICKAPTAGDEPNGFVAPEAEPPPGMFAPADGASPTPPDAAAPPPPFNSFAPGAGAPSLPGSEGPPAAQAPVTPWGAAAPPADDAAAQGAAQAPTSWIPDWALPADGGLGAATGAATAADFDPVAPPADAFSGAAAAPPAPGASGASAVGDPHMTSVTGAKFDLARAGNHTLLHIPRFSEREERLLDVGATVKHEGPTCLDMYIDSLRITGKWADDKRAGGISFSAGEESQVGGHWLEFGKLQLKVVHGTTVTGVKYLNVLLKHLTKVGMPMGGILGLDDHTEAATPEEHCRRSLSL</sequence>
<gene>
    <name evidence="2" type="ORF">PCOR1329_LOCUS50223</name>
</gene>